<name>A0A8X6Q8G5_NEPPI</name>
<dbReference type="Proteomes" id="UP000887013">
    <property type="component" value="Unassembled WGS sequence"/>
</dbReference>
<feature type="domain" description="PiggyBac transposable element-derived protein" evidence="1">
    <location>
        <begin position="63"/>
        <end position="116"/>
    </location>
</feature>
<keyword evidence="3" id="KW-1185">Reference proteome</keyword>
<dbReference type="EMBL" id="BMAW01077317">
    <property type="protein sequence ID" value="GFU05720.1"/>
    <property type="molecule type" value="Genomic_DNA"/>
</dbReference>
<dbReference type="InterPro" id="IPR029526">
    <property type="entry name" value="PGBD"/>
</dbReference>
<evidence type="ECO:0000313" key="3">
    <source>
        <dbReference type="Proteomes" id="UP000887013"/>
    </source>
</evidence>
<evidence type="ECO:0000313" key="2">
    <source>
        <dbReference type="EMBL" id="GFU05720.1"/>
    </source>
</evidence>
<comment type="caution">
    <text evidence="2">The sequence shown here is derived from an EMBL/GenBank/DDBJ whole genome shotgun (WGS) entry which is preliminary data.</text>
</comment>
<gene>
    <name evidence="2" type="primary">X975_20201</name>
    <name evidence="2" type="ORF">NPIL_402811</name>
</gene>
<evidence type="ECO:0000259" key="1">
    <source>
        <dbReference type="Pfam" id="PF13843"/>
    </source>
</evidence>
<dbReference type="Pfam" id="PF13843">
    <property type="entry name" value="DDE_Tnp_1_7"/>
    <property type="match status" value="1"/>
</dbReference>
<reference evidence="2" key="1">
    <citation type="submission" date="2020-08" db="EMBL/GenBank/DDBJ databases">
        <title>Multicomponent nature underlies the extraordinary mechanical properties of spider dragline silk.</title>
        <authorList>
            <person name="Kono N."/>
            <person name="Nakamura H."/>
            <person name="Mori M."/>
            <person name="Yoshida Y."/>
            <person name="Ohtoshi R."/>
            <person name="Malay A.D."/>
            <person name="Moran D.A.P."/>
            <person name="Tomita M."/>
            <person name="Numata K."/>
            <person name="Arakawa K."/>
        </authorList>
    </citation>
    <scope>NUCLEOTIDE SEQUENCE</scope>
</reference>
<accession>A0A8X6Q8G5</accession>
<dbReference type="OrthoDB" id="6433285at2759"/>
<protein>
    <submittedName>
        <fullName evidence="2">PiggyBac transposable element-derived protein 4</fullName>
    </submittedName>
</protein>
<proteinExistence type="predicted"/>
<sequence>MPHPGLSLQDVLALLEGFSSDTEFVFSDGSINYEDYAPSQFSTEPFPDNFDEVSDEADEDIHLPERYENIFRPGECQKINESMVKFRGRSTLKKYMPKKPIKRGYKAWMHCDESGFRQQETNSDIQIKGYYFSQFCKFYLPQEEDGDGGNCPPSESNDSHSSLISLLSFLIYVFSKALSWK</sequence>
<dbReference type="AlphaFoldDB" id="A0A8X6Q8G5"/>
<organism evidence="2 3">
    <name type="scientific">Nephila pilipes</name>
    <name type="common">Giant wood spider</name>
    <name type="synonym">Nephila maculata</name>
    <dbReference type="NCBI Taxonomy" id="299642"/>
    <lineage>
        <taxon>Eukaryota</taxon>
        <taxon>Metazoa</taxon>
        <taxon>Ecdysozoa</taxon>
        <taxon>Arthropoda</taxon>
        <taxon>Chelicerata</taxon>
        <taxon>Arachnida</taxon>
        <taxon>Araneae</taxon>
        <taxon>Araneomorphae</taxon>
        <taxon>Entelegynae</taxon>
        <taxon>Araneoidea</taxon>
        <taxon>Nephilidae</taxon>
        <taxon>Nephila</taxon>
    </lineage>
</organism>